<evidence type="ECO:0000256" key="1">
    <source>
        <dbReference type="SAM" id="MobiDB-lite"/>
    </source>
</evidence>
<feature type="compositionally biased region" description="Low complexity" evidence="1">
    <location>
        <begin position="25"/>
        <end position="36"/>
    </location>
</feature>
<name>A0FIV0_TOXAM</name>
<proteinExistence type="evidence at transcript level"/>
<feature type="chain" id="PRO_5002624724" evidence="2">
    <location>
        <begin position="26"/>
        <end position="172"/>
    </location>
</feature>
<accession>A0FIV0</accession>
<sequence>MVMPVNNGSTIFLVSLFGMPTYTSGTSSTSSTSSSTARSPVNATISLGNRENTSAVEDLGTNIDGLTISRSKRFVPLLIPNVTGFSFFQNLPGIFTRQKRAAESIPPLSNESVIRVGNQIIKLPPRGISNLTIHIIDGGSYSEKFTPFQTPANGTWAPFVDQIKNFFDGLFV</sequence>
<dbReference type="AlphaFoldDB" id="A0FIV0"/>
<evidence type="ECO:0000256" key="2">
    <source>
        <dbReference type="SAM" id="SignalP"/>
    </source>
</evidence>
<feature type="region of interest" description="Disordered" evidence="1">
    <location>
        <begin position="25"/>
        <end position="44"/>
    </location>
</feature>
<evidence type="ECO:0000313" key="3">
    <source>
        <dbReference type="EMBL" id="ABJ97695.1"/>
    </source>
</evidence>
<dbReference type="EMBL" id="EF011565">
    <property type="protein sequence ID" value="ABJ97695.1"/>
    <property type="molecule type" value="mRNA"/>
</dbReference>
<protein>
    <submittedName>
        <fullName evidence="3">Putative threonine/serine-rich mucin</fullName>
    </submittedName>
</protein>
<keyword evidence="2" id="KW-0732">Signal</keyword>
<reference evidence="3" key="1">
    <citation type="submission" date="2006-09" db="EMBL/GenBank/DDBJ databases">
        <title>An insight into the sialotranscriptome of adult Toxorhynchites amboinensis mosquitoes.</title>
        <authorList>
            <person name="Calvo E."/>
            <person name="Pham P.M."/>
            <person name="Ribeiro J.M.C."/>
        </authorList>
    </citation>
    <scope>NUCLEOTIDE SEQUENCE</scope>
    <source>
        <tissue evidence="3">Salivary gland</tissue>
    </source>
</reference>
<feature type="signal peptide" evidence="2">
    <location>
        <begin position="1"/>
        <end position="25"/>
    </location>
</feature>
<organism evidence="3">
    <name type="scientific">Toxorhynchites amboinensis</name>
    <name type="common">Mosquito</name>
    <dbReference type="NCBI Taxonomy" id="46208"/>
    <lineage>
        <taxon>Eukaryota</taxon>
        <taxon>Metazoa</taxon>
        <taxon>Ecdysozoa</taxon>
        <taxon>Arthropoda</taxon>
        <taxon>Hexapoda</taxon>
        <taxon>Insecta</taxon>
        <taxon>Pterygota</taxon>
        <taxon>Neoptera</taxon>
        <taxon>Endopterygota</taxon>
        <taxon>Diptera</taxon>
        <taxon>Nematocera</taxon>
        <taxon>Culicoidea</taxon>
        <taxon>Culicidae</taxon>
        <taxon>Toxorhynchitinae</taxon>
        <taxon>Toxorhynchites</taxon>
    </lineage>
</organism>